<feature type="compositionally biased region" description="Basic and acidic residues" evidence="1">
    <location>
        <begin position="190"/>
        <end position="210"/>
    </location>
</feature>
<gene>
    <name evidence="2" type="primary">NSG1</name>
    <name evidence="2" type="ORF">CM83_11928</name>
</gene>
<accession>A0A0A9YD40</accession>
<reference evidence="2" key="2">
    <citation type="submission" date="2014-07" db="EMBL/GenBank/DDBJ databases">
        <authorList>
            <person name="Hull J."/>
        </authorList>
    </citation>
    <scope>NUCLEOTIDE SEQUENCE</scope>
</reference>
<feature type="region of interest" description="Disordered" evidence="1">
    <location>
        <begin position="190"/>
        <end position="232"/>
    </location>
</feature>
<sequence length="232" mass="26907">MSTDAKAPRSFNFDAENLKKEWSDWIQNFSIYLIATKKKKEADEVKIATLLNQLGHRGVEIYNTLRQDAAVKTAEDDTPKKEEEVLLKYDEVVEAFKEYFAPKKNVVHERCKFNKLTLTPGQSYIQFITALKMAAASCEYPDRDNMVRDRLVAQIADNRLLNQMLDEGEALTLDRAVELCKRSETRQQEIVDFEESRNSKDEQQKVDALRRKGRKNHDKGTESKSRTNKNQQ</sequence>
<protein>
    <submittedName>
        <fullName evidence="2">Protein NSG1</fullName>
    </submittedName>
</protein>
<reference evidence="2" key="1">
    <citation type="journal article" date="2014" name="PLoS ONE">
        <title>Transcriptome-Based Identification of ABC Transporters in the Western Tarnished Plant Bug Lygus hesperus.</title>
        <authorList>
            <person name="Hull J.J."/>
            <person name="Chaney K."/>
            <person name="Geib S.M."/>
            <person name="Fabrick J.A."/>
            <person name="Brent C.S."/>
            <person name="Walsh D."/>
            <person name="Lavine L.C."/>
        </authorList>
    </citation>
    <scope>NUCLEOTIDE SEQUENCE</scope>
</reference>
<evidence type="ECO:0000256" key="1">
    <source>
        <dbReference type="SAM" id="MobiDB-lite"/>
    </source>
</evidence>
<feature type="non-terminal residue" evidence="2">
    <location>
        <position position="232"/>
    </location>
</feature>
<dbReference type="PANTHER" id="PTHR33198">
    <property type="entry name" value="ANK_REP_REGION DOMAIN-CONTAINING PROTEIN-RELATED"/>
    <property type="match status" value="1"/>
</dbReference>
<proteinExistence type="predicted"/>
<name>A0A0A9YD40_LYGHE</name>
<evidence type="ECO:0000313" key="2">
    <source>
        <dbReference type="EMBL" id="JAG29531.1"/>
    </source>
</evidence>
<dbReference type="EMBL" id="GBHO01014073">
    <property type="protein sequence ID" value="JAG29531.1"/>
    <property type="molecule type" value="Transcribed_RNA"/>
</dbReference>
<organism evidence="2">
    <name type="scientific">Lygus hesperus</name>
    <name type="common">Western plant bug</name>
    <dbReference type="NCBI Taxonomy" id="30085"/>
    <lineage>
        <taxon>Eukaryota</taxon>
        <taxon>Metazoa</taxon>
        <taxon>Ecdysozoa</taxon>
        <taxon>Arthropoda</taxon>
        <taxon>Hexapoda</taxon>
        <taxon>Insecta</taxon>
        <taxon>Pterygota</taxon>
        <taxon>Neoptera</taxon>
        <taxon>Paraneoptera</taxon>
        <taxon>Hemiptera</taxon>
        <taxon>Heteroptera</taxon>
        <taxon>Panheteroptera</taxon>
        <taxon>Cimicomorpha</taxon>
        <taxon>Miridae</taxon>
        <taxon>Mirini</taxon>
        <taxon>Lygus</taxon>
    </lineage>
</organism>
<dbReference type="AlphaFoldDB" id="A0A0A9YD40"/>